<dbReference type="GO" id="GO:0005743">
    <property type="term" value="C:mitochondrial inner membrane"/>
    <property type="evidence" value="ECO:0007669"/>
    <property type="project" value="UniProtKB-SubCell"/>
</dbReference>
<dbReference type="InParanoid" id="A0A1S3IED7"/>
<protein>
    <recommendedName>
        <fullName evidence="5">NADH dehydrogenase [ubiquinone] 1 alpha subcomplex subunit 7</fullName>
    </recommendedName>
    <alternativeName>
        <fullName evidence="14">Complex I-B14.5a</fullName>
    </alternativeName>
    <alternativeName>
        <fullName evidence="13">NADH-ubiquinone oxidoreductase subunit B14.5a</fullName>
    </alternativeName>
</protein>
<comment type="similarity">
    <text evidence="3">Belongs to the complex I NDUFA7 subunit family.</text>
</comment>
<keyword evidence="6" id="KW-0813">Transport</keyword>
<name>A0A1S3IED7_LINAN</name>
<evidence type="ECO:0000256" key="11">
    <source>
        <dbReference type="ARBA" id="ARBA00023128"/>
    </source>
</evidence>
<dbReference type="GO" id="GO:0006120">
    <property type="term" value="P:mitochondrial electron transport, NADH to ubiquinone"/>
    <property type="evidence" value="ECO:0007669"/>
    <property type="project" value="TreeGrafter"/>
</dbReference>
<accession>A0A1S3IED7</accession>
<evidence type="ECO:0000256" key="2">
    <source>
        <dbReference type="ARBA" id="ARBA00004443"/>
    </source>
</evidence>
<keyword evidence="12" id="KW-0472">Membrane</keyword>
<dbReference type="PANTHER" id="PTHR12485">
    <property type="entry name" value="NADH-UBIQUINONE OXIDOREDUCTASE SUBUNIT B"/>
    <property type="match status" value="1"/>
</dbReference>
<organism evidence="16 17">
    <name type="scientific">Lingula anatina</name>
    <name type="common">Brachiopod</name>
    <name type="synonym">Lingula unguis</name>
    <dbReference type="NCBI Taxonomy" id="7574"/>
    <lineage>
        <taxon>Eukaryota</taxon>
        <taxon>Metazoa</taxon>
        <taxon>Spiralia</taxon>
        <taxon>Lophotrochozoa</taxon>
        <taxon>Brachiopoda</taxon>
        <taxon>Linguliformea</taxon>
        <taxon>Lingulata</taxon>
        <taxon>Lingulida</taxon>
        <taxon>Linguloidea</taxon>
        <taxon>Lingulidae</taxon>
        <taxon>Lingula</taxon>
    </lineage>
</organism>
<feature type="region of interest" description="Disordered" evidence="15">
    <location>
        <begin position="62"/>
        <end position="85"/>
    </location>
</feature>
<dbReference type="OrthoDB" id="10063829at2759"/>
<evidence type="ECO:0000313" key="16">
    <source>
        <dbReference type="Proteomes" id="UP000085678"/>
    </source>
</evidence>
<evidence type="ECO:0000256" key="6">
    <source>
        <dbReference type="ARBA" id="ARBA00022448"/>
    </source>
</evidence>
<keyword evidence="7" id="KW-0679">Respiratory chain</keyword>
<evidence type="ECO:0000256" key="9">
    <source>
        <dbReference type="ARBA" id="ARBA00022982"/>
    </source>
</evidence>
<dbReference type="FunCoup" id="A0A1S3IED7">
    <property type="interactions" value="710"/>
</dbReference>
<dbReference type="PANTHER" id="PTHR12485:SF1">
    <property type="entry name" value="NADH DEHYDROGENASE [UBIQUINONE] 1 ALPHA SUBCOMPLEX SUBUNIT 7"/>
    <property type="match status" value="1"/>
</dbReference>
<dbReference type="RefSeq" id="XP_013396221.1">
    <property type="nucleotide sequence ID" value="XM_013540767.1"/>
</dbReference>
<keyword evidence="8" id="KW-0999">Mitochondrion inner membrane</keyword>
<gene>
    <name evidence="17" type="primary">LOC106163239</name>
</gene>
<evidence type="ECO:0000256" key="7">
    <source>
        <dbReference type="ARBA" id="ARBA00022660"/>
    </source>
</evidence>
<dbReference type="Proteomes" id="UP000085678">
    <property type="component" value="Unplaced"/>
</dbReference>
<keyword evidence="10" id="KW-0007">Acetylation</keyword>
<evidence type="ECO:0000313" key="17">
    <source>
        <dbReference type="RefSeq" id="XP_013396221.1"/>
    </source>
</evidence>
<evidence type="ECO:0000256" key="13">
    <source>
        <dbReference type="ARBA" id="ARBA00030360"/>
    </source>
</evidence>
<evidence type="ECO:0000256" key="8">
    <source>
        <dbReference type="ARBA" id="ARBA00022792"/>
    </source>
</evidence>
<evidence type="ECO:0000256" key="3">
    <source>
        <dbReference type="ARBA" id="ARBA00005482"/>
    </source>
</evidence>
<dbReference type="KEGG" id="lak:106163239"/>
<evidence type="ECO:0000256" key="5">
    <source>
        <dbReference type="ARBA" id="ARBA00016383"/>
    </source>
</evidence>
<keyword evidence="11" id="KW-0496">Mitochondrion</keyword>
<comment type="subunit">
    <text evidence="4">Complex I is composed of 45 different subunits.</text>
</comment>
<evidence type="ECO:0000256" key="1">
    <source>
        <dbReference type="ARBA" id="ARBA00003195"/>
    </source>
</evidence>
<evidence type="ECO:0000256" key="10">
    <source>
        <dbReference type="ARBA" id="ARBA00022990"/>
    </source>
</evidence>
<keyword evidence="9" id="KW-0249">Electron transport</keyword>
<dbReference type="AlphaFoldDB" id="A0A1S3IED7"/>
<dbReference type="Pfam" id="PF07347">
    <property type="entry name" value="CI-B14_5a"/>
    <property type="match status" value="1"/>
</dbReference>
<keyword evidence="16" id="KW-1185">Reference proteome</keyword>
<dbReference type="GeneID" id="106163239"/>
<reference evidence="17" key="1">
    <citation type="submission" date="2025-08" db="UniProtKB">
        <authorList>
            <consortium name="RefSeq"/>
        </authorList>
    </citation>
    <scope>IDENTIFICATION</scope>
    <source>
        <tissue evidence="17">Gonads</tissue>
    </source>
</reference>
<proteinExistence type="inferred from homology"/>
<dbReference type="STRING" id="7574.A0A1S3IED7"/>
<evidence type="ECO:0000256" key="4">
    <source>
        <dbReference type="ARBA" id="ARBA00011533"/>
    </source>
</evidence>
<sequence length="99" mass="10895">MAPRAGSIEPPTLPMGIHHKLSANAYCTRDARRLVKPPVVSFTAVTGTKSLPSGLAAEEEMVQESKEEPANQLPPVPGRMYNFDHPIDQPIKEVIYKPF</sequence>
<comment type="function">
    <text evidence="1">Accessory subunit of the mitochondrial membrane respiratory chain NADH dehydrogenase (Complex I), that is believed not to be involved in catalysis. Complex I functions in the transfer of electrons from NADH to the respiratory chain. The immediate electron acceptor for the enzyme is believed to be ubiquinone.</text>
</comment>
<evidence type="ECO:0000256" key="15">
    <source>
        <dbReference type="SAM" id="MobiDB-lite"/>
    </source>
</evidence>
<evidence type="ECO:0000256" key="14">
    <source>
        <dbReference type="ARBA" id="ARBA00033401"/>
    </source>
</evidence>
<comment type="subcellular location">
    <subcellularLocation>
        <location evidence="2">Mitochondrion inner membrane</location>
        <topology evidence="2">Peripheral membrane protein</topology>
        <orientation evidence="2">Matrix side</orientation>
    </subcellularLocation>
</comment>
<dbReference type="InterPro" id="IPR009947">
    <property type="entry name" value="NDUA7"/>
</dbReference>
<evidence type="ECO:0000256" key="12">
    <source>
        <dbReference type="ARBA" id="ARBA00023136"/>
    </source>
</evidence>